<evidence type="ECO:0000256" key="1">
    <source>
        <dbReference type="ARBA" id="ARBA00006987"/>
    </source>
</evidence>
<dbReference type="Gene3D" id="3.40.190.10">
    <property type="entry name" value="Periplasmic binding protein-like II"/>
    <property type="match status" value="1"/>
</dbReference>
<dbReference type="RefSeq" id="WP_143949580.1">
    <property type="nucleotide sequence ID" value="NZ_BAABMB010000001.1"/>
</dbReference>
<dbReference type="SUPFAM" id="SSF53850">
    <property type="entry name" value="Periplasmic binding protein-like II"/>
    <property type="match status" value="1"/>
</dbReference>
<keyword evidence="4" id="KW-1185">Reference proteome</keyword>
<dbReference type="InterPro" id="IPR005064">
    <property type="entry name" value="BUG"/>
</dbReference>
<feature type="signal peptide" evidence="2">
    <location>
        <begin position="1"/>
        <end position="24"/>
    </location>
</feature>
<evidence type="ECO:0000256" key="2">
    <source>
        <dbReference type="SAM" id="SignalP"/>
    </source>
</evidence>
<reference evidence="3 4" key="1">
    <citation type="submission" date="2019-07" db="EMBL/GenBank/DDBJ databases">
        <title>Qingshengfaniella alkalisoli gen. nov., sp. nov., isolated from saline soil.</title>
        <authorList>
            <person name="Xu L."/>
            <person name="Huang X.-X."/>
            <person name="Sun J.-Q."/>
        </authorList>
    </citation>
    <scope>NUCLEOTIDE SEQUENCE [LARGE SCALE GENOMIC DNA]</scope>
    <source>
        <strain evidence="3 4">DSM 27279</strain>
    </source>
</reference>
<dbReference type="Proteomes" id="UP000318405">
    <property type="component" value="Unassembled WGS sequence"/>
</dbReference>
<proteinExistence type="inferred from homology"/>
<keyword evidence="2" id="KW-0732">Signal</keyword>
<accession>A0A556AGK9</accession>
<comment type="caution">
    <text evidence="3">The sequence shown here is derived from an EMBL/GenBank/DDBJ whole genome shotgun (WGS) entry which is preliminary data.</text>
</comment>
<evidence type="ECO:0000313" key="3">
    <source>
        <dbReference type="EMBL" id="TSH92030.1"/>
    </source>
</evidence>
<dbReference type="PANTHER" id="PTHR42928">
    <property type="entry name" value="TRICARBOXYLATE-BINDING PROTEIN"/>
    <property type="match status" value="1"/>
</dbReference>
<sequence length="319" mass="33026">MLRHFATLAAALACTLTLAAGAHAQTPPLTIVVGFAPGGGVDTLARSLGEALAKPLGRPVLVENRPGAGGTIAAGTVARAAPDGNTLLFADSSLLLAPHVFDKVSYDLQKSFAPVAVVGEAGLALAVPADSPAKSLQELLDMARKDPGRYTYASVGIGSMHHLSGELLKMLSRIDLVHVPYNGGNPAVQALLGGHVDVSISGLQAVVPQAEAGRARILGVLAPQRYSGLPDVPAIGEVLPGFAALPTLFLLAPAGTPAASIAALEQALQQALSSPQLAETYQRQRAEVGFRPAAELATWLPMEEQRWVEVIQKSQLTFN</sequence>
<organism evidence="3 4">
    <name type="scientific">Verticiella sediminum</name>
    <dbReference type="NCBI Taxonomy" id="1247510"/>
    <lineage>
        <taxon>Bacteria</taxon>
        <taxon>Pseudomonadati</taxon>
        <taxon>Pseudomonadota</taxon>
        <taxon>Betaproteobacteria</taxon>
        <taxon>Burkholderiales</taxon>
        <taxon>Alcaligenaceae</taxon>
        <taxon>Verticiella</taxon>
    </lineage>
</organism>
<dbReference type="OrthoDB" id="9780943at2"/>
<evidence type="ECO:0000313" key="4">
    <source>
        <dbReference type="Proteomes" id="UP000318405"/>
    </source>
</evidence>
<dbReference type="PIRSF" id="PIRSF017082">
    <property type="entry name" value="YflP"/>
    <property type="match status" value="1"/>
</dbReference>
<dbReference type="EMBL" id="VLTJ01000031">
    <property type="protein sequence ID" value="TSH92030.1"/>
    <property type="molecule type" value="Genomic_DNA"/>
</dbReference>
<dbReference type="AlphaFoldDB" id="A0A556AGK9"/>
<dbReference type="PANTHER" id="PTHR42928:SF5">
    <property type="entry name" value="BLR1237 PROTEIN"/>
    <property type="match status" value="1"/>
</dbReference>
<dbReference type="Pfam" id="PF03401">
    <property type="entry name" value="TctC"/>
    <property type="match status" value="1"/>
</dbReference>
<comment type="similarity">
    <text evidence="1">Belongs to the UPF0065 (bug) family.</text>
</comment>
<dbReference type="CDD" id="cd07012">
    <property type="entry name" value="PBP2_Bug_TTT"/>
    <property type="match status" value="1"/>
</dbReference>
<gene>
    <name evidence="3" type="ORF">FOZ76_17495</name>
</gene>
<feature type="chain" id="PRO_5022102692" evidence="2">
    <location>
        <begin position="25"/>
        <end position="319"/>
    </location>
</feature>
<name>A0A556AGK9_9BURK</name>
<dbReference type="InterPro" id="IPR042100">
    <property type="entry name" value="Bug_dom1"/>
</dbReference>
<dbReference type="Gene3D" id="3.40.190.150">
    <property type="entry name" value="Bordetella uptake gene, domain 1"/>
    <property type="match status" value="1"/>
</dbReference>
<protein>
    <submittedName>
        <fullName evidence="3">Tripartite tricarboxylate transporter substrate binding protein</fullName>
    </submittedName>
</protein>